<reference evidence="11" key="1">
    <citation type="submission" date="2021-02" db="EMBL/GenBank/DDBJ databases">
        <authorList>
            <person name="Nowell W R."/>
        </authorList>
    </citation>
    <scope>NUCLEOTIDE SEQUENCE</scope>
    <source>
        <strain evidence="11">Ploen Becks lab</strain>
    </source>
</reference>
<proteinExistence type="predicted"/>
<keyword evidence="4 9" id="KW-1133">Transmembrane helix</keyword>
<protein>
    <recommendedName>
        <fullName evidence="10">G-protein coupled receptors family 1 profile domain-containing protein</fullName>
    </recommendedName>
</protein>
<dbReference type="PROSITE" id="PS50262">
    <property type="entry name" value="G_PROTEIN_RECEP_F1_2"/>
    <property type="match status" value="1"/>
</dbReference>
<comment type="caution">
    <text evidence="11">The sequence shown here is derived from an EMBL/GenBank/DDBJ whole genome shotgun (WGS) entry which is preliminary data.</text>
</comment>
<organism evidence="11 12">
    <name type="scientific">Brachionus calyciflorus</name>
    <dbReference type="NCBI Taxonomy" id="104777"/>
    <lineage>
        <taxon>Eukaryota</taxon>
        <taxon>Metazoa</taxon>
        <taxon>Spiralia</taxon>
        <taxon>Gnathifera</taxon>
        <taxon>Rotifera</taxon>
        <taxon>Eurotatoria</taxon>
        <taxon>Monogononta</taxon>
        <taxon>Pseudotrocha</taxon>
        <taxon>Ploima</taxon>
        <taxon>Brachionidae</taxon>
        <taxon>Brachionus</taxon>
    </lineage>
</organism>
<dbReference type="OrthoDB" id="10572108at2759"/>
<accession>A0A813SU54</accession>
<feature type="transmembrane region" description="Helical" evidence="9">
    <location>
        <begin position="38"/>
        <end position="55"/>
    </location>
</feature>
<feature type="transmembrane region" description="Helical" evidence="9">
    <location>
        <begin position="176"/>
        <end position="199"/>
    </location>
</feature>
<evidence type="ECO:0000256" key="6">
    <source>
        <dbReference type="ARBA" id="ARBA00023136"/>
    </source>
</evidence>
<evidence type="ECO:0000313" key="12">
    <source>
        <dbReference type="Proteomes" id="UP000663879"/>
    </source>
</evidence>
<evidence type="ECO:0000256" key="3">
    <source>
        <dbReference type="ARBA" id="ARBA00022692"/>
    </source>
</evidence>
<evidence type="ECO:0000256" key="2">
    <source>
        <dbReference type="ARBA" id="ARBA00022475"/>
    </source>
</evidence>
<evidence type="ECO:0000256" key="4">
    <source>
        <dbReference type="ARBA" id="ARBA00022989"/>
    </source>
</evidence>
<feature type="domain" description="G-protein coupled receptors family 1 profile" evidence="10">
    <location>
        <begin position="1"/>
        <end position="226"/>
    </location>
</feature>
<dbReference type="InterPro" id="IPR017452">
    <property type="entry name" value="GPCR_Rhodpsn_7TM"/>
</dbReference>
<dbReference type="GO" id="GO:0030594">
    <property type="term" value="F:neurotransmitter receptor activity"/>
    <property type="evidence" value="ECO:0007669"/>
    <property type="project" value="TreeGrafter"/>
</dbReference>
<evidence type="ECO:0000256" key="8">
    <source>
        <dbReference type="ARBA" id="ARBA00023224"/>
    </source>
</evidence>
<dbReference type="PANTHER" id="PTHR24247">
    <property type="entry name" value="5-HYDROXYTRYPTAMINE RECEPTOR"/>
    <property type="match status" value="1"/>
</dbReference>
<keyword evidence="12" id="KW-1185">Reference proteome</keyword>
<keyword evidence="8" id="KW-0807">Transducer</keyword>
<dbReference type="PANTHER" id="PTHR24247:SF202">
    <property type="entry name" value="5-HYDROXYTRYPTAMINE RECEPTOR 1"/>
    <property type="match status" value="1"/>
</dbReference>
<dbReference type="SUPFAM" id="SSF81321">
    <property type="entry name" value="Family A G protein-coupled receptor-like"/>
    <property type="match status" value="1"/>
</dbReference>
<dbReference type="GO" id="GO:0004993">
    <property type="term" value="F:G protein-coupled serotonin receptor activity"/>
    <property type="evidence" value="ECO:0007669"/>
    <property type="project" value="TreeGrafter"/>
</dbReference>
<evidence type="ECO:0000256" key="5">
    <source>
        <dbReference type="ARBA" id="ARBA00023040"/>
    </source>
</evidence>
<keyword evidence="2" id="KW-1003">Cell membrane</keyword>
<evidence type="ECO:0000256" key="9">
    <source>
        <dbReference type="SAM" id="Phobius"/>
    </source>
</evidence>
<dbReference type="GO" id="GO:0007268">
    <property type="term" value="P:chemical synaptic transmission"/>
    <property type="evidence" value="ECO:0007669"/>
    <property type="project" value="TreeGrafter"/>
</dbReference>
<keyword evidence="6 9" id="KW-0472">Membrane</keyword>
<feature type="transmembrane region" description="Helical" evidence="9">
    <location>
        <begin position="211"/>
        <end position="229"/>
    </location>
</feature>
<comment type="subcellular location">
    <subcellularLocation>
        <location evidence="1">Cell membrane</location>
        <topology evidence="1">Multi-pass membrane protein</topology>
    </subcellularLocation>
</comment>
<feature type="transmembrane region" description="Helical" evidence="9">
    <location>
        <begin position="112"/>
        <end position="136"/>
    </location>
</feature>
<dbReference type="GO" id="GO:0030425">
    <property type="term" value="C:dendrite"/>
    <property type="evidence" value="ECO:0007669"/>
    <property type="project" value="TreeGrafter"/>
</dbReference>
<dbReference type="AlphaFoldDB" id="A0A813SU54"/>
<evidence type="ECO:0000256" key="1">
    <source>
        <dbReference type="ARBA" id="ARBA00004651"/>
    </source>
</evidence>
<name>A0A813SU54_9BILA</name>
<evidence type="ECO:0000259" key="10">
    <source>
        <dbReference type="PROSITE" id="PS50262"/>
    </source>
</evidence>
<sequence length="258" mass="30237">MDLTTGIFDYPISTASIIFGYWPFHSAVANIWATYDNGYNTITCSYMFYLSYILLRSIRAPLNFKNEFLVRNPKKVLASIWLISFSIWSAIANSYGLVAFTLGINFKTSFEIFIYSFLLWFIPLICLLIIGIVLIINMNVIKKTQIQIITNRNQNEITQNKIRKIELMNRHAQYKIVLLIFTFWVQWMTPCFLTVFNNLFNLIPTDVMSKVYWITYIVCFTDPIIQYVLNPNISFDFTNKKKDQLSSMRANNTVTKFN</sequence>
<dbReference type="GO" id="GO:0005886">
    <property type="term" value="C:plasma membrane"/>
    <property type="evidence" value="ECO:0007669"/>
    <property type="project" value="UniProtKB-SubCell"/>
</dbReference>
<dbReference type="Gene3D" id="1.20.1070.10">
    <property type="entry name" value="Rhodopsin 7-helix transmembrane proteins"/>
    <property type="match status" value="1"/>
</dbReference>
<dbReference type="GO" id="GO:0045202">
    <property type="term" value="C:synapse"/>
    <property type="evidence" value="ECO:0007669"/>
    <property type="project" value="GOC"/>
</dbReference>
<dbReference type="GO" id="GO:0007187">
    <property type="term" value="P:G protein-coupled receptor signaling pathway, coupled to cyclic nucleotide second messenger"/>
    <property type="evidence" value="ECO:0007669"/>
    <property type="project" value="TreeGrafter"/>
</dbReference>
<gene>
    <name evidence="11" type="ORF">OXX778_LOCUS6414</name>
</gene>
<dbReference type="Proteomes" id="UP000663879">
    <property type="component" value="Unassembled WGS sequence"/>
</dbReference>
<dbReference type="EMBL" id="CAJNOC010000758">
    <property type="protein sequence ID" value="CAF0799931.1"/>
    <property type="molecule type" value="Genomic_DNA"/>
</dbReference>
<keyword evidence="3 9" id="KW-0812">Transmembrane</keyword>
<feature type="transmembrane region" description="Helical" evidence="9">
    <location>
        <begin position="12"/>
        <end position="32"/>
    </location>
</feature>
<keyword evidence="5" id="KW-0297">G-protein coupled receptor</keyword>
<evidence type="ECO:0000256" key="7">
    <source>
        <dbReference type="ARBA" id="ARBA00023170"/>
    </source>
</evidence>
<keyword evidence="7" id="KW-0675">Receptor</keyword>
<feature type="transmembrane region" description="Helical" evidence="9">
    <location>
        <begin position="76"/>
        <end position="100"/>
    </location>
</feature>
<evidence type="ECO:0000313" key="11">
    <source>
        <dbReference type="EMBL" id="CAF0799931.1"/>
    </source>
</evidence>